<sequence length="243" mass="27605">MIRTIASQWRSIDWRQLILSVAIQSVIWWYVPMQYATQISTSTFEFNLAFIFLYQIAVAASSFILFSTNFSSHFAVLTIIASGILAFSGAIHGKFVIILLLLLLPAYLFIVQIKKFQLQNEYGLLLYGILAAITIPITLVFLTVHFLSWTFIASLFPLMLTYFLFLAPIFLEDHPQKAVIISMAAGILLIILLLFKSISLPSILAIALSVVSWFIMNNLPKLRSSYLTYSFIQMLVVLLIYWA</sequence>
<protein>
    <recommendedName>
        <fullName evidence="4">Integral membrane protein</fullName>
    </recommendedName>
</protein>
<dbReference type="RefSeq" id="WP_010623076.1">
    <property type="nucleotide sequence ID" value="NZ_AZGF01000026.1"/>
</dbReference>
<feature type="transmembrane region" description="Helical" evidence="1">
    <location>
        <begin position="151"/>
        <end position="171"/>
    </location>
</feature>
<dbReference type="STRING" id="1423807.FD16_GL001121"/>
<evidence type="ECO:0008006" key="4">
    <source>
        <dbReference type="Google" id="ProtNLM"/>
    </source>
</evidence>
<keyword evidence="1" id="KW-0472">Membrane</keyword>
<keyword evidence="3" id="KW-1185">Reference proteome</keyword>
<reference evidence="2 3" key="1">
    <citation type="journal article" date="2015" name="Genome Announc.">
        <title>Expanding the biotechnology potential of lactobacilli through comparative genomics of 213 strains and associated genera.</title>
        <authorList>
            <person name="Sun Z."/>
            <person name="Harris H.M."/>
            <person name="McCann A."/>
            <person name="Guo C."/>
            <person name="Argimon S."/>
            <person name="Zhang W."/>
            <person name="Yang X."/>
            <person name="Jeffery I.B."/>
            <person name="Cooney J.C."/>
            <person name="Kagawa T.F."/>
            <person name="Liu W."/>
            <person name="Song Y."/>
            <person name="Salvetti E."/>
            <person name="Wrobel A."/>
            <person name="Rasinkangas P."/>
            <person name="Parkhill J."/>
            <person name="Rea M.C."/>
            <person name="O'Sullivan O."/>
            <person name="Ritari J."/>
            <person name="Douillard F.P."/>
            <person name="Paul Ross R."/>
            <person name="Yang R."/>
            <person name="Briner A.E."/>
            <person name="Felis G.E."/>
            <person name="de Vos W.M."/>
            <person name="Barrangou R."/>
            <person name="Klaenhammer T.R."/>
            <person name="Caufield P.W."/>
            <person name="Cui Y."/>
            <person name="Zhang H."/>
            <person name="O'Toole P.W."/>
        </authorList>
    </citation>
    <scope>NUCLEOTIDE SEQUENCE [LARGE SCALE GENOMIC DNA]</scope>
    <source>
        <strain evidence="2 3">DSM 5007</strain>
    </source>
</reference>
<accession>A0A0R1W510</accession>
<keyword evidence="1" id="KW-0812">Transmembrane</keyword>
<dbReference type="OrthoDB" id="2289754at2"/>
<feature type="transmembrane region" description="Helical" evidence="1">
    <location>
        <begin position="178"/>
        <end position="195"/>
    </location>
</feature>
<dbReference type="eggNOG" id="ENOG50309HG">
    <property type="taxonomic scope" value="Bacteria"/>
</dbReference>
<feature type="transmembrane region" description="Helical" evidence="1">
    <location>
        <begin position="226"/>
        <end position="242"/>
    </location>
</feature>
<feature type="transmembrane region" description="Helical" evidence="1">
    <location>
        <begin position="46"/>
        <end position="66"/>
    </location>
</feature>
<dbReference type="AlphaFoldDB" id="A0A0R1W510"/>
<dbReference type="Proteomes" id="UP000051820">
    <property type="component" value="Unassembled WGS sequence"/>
</dbReference>
<evidence type="ECO:0000313" key="2">
    <source>
        <dbReference type="EMBL" id="KRM10729.1"/>
    </source>
</evidence>
<evidence type="ECO:0000313" key="3">
    <source>
        <dbReference type="Proteomes" id="UP000051820"/>
    </source>
</evidence>
<feature type="transmembrane region" description="Helical" evidence="1">
    <location>
        <begin position="125"/>
        <end position="145"/>
    </location>
</feature>
<dbReference type="EMBL" id="AZGF01000026">
    <property type="protein sequence ID" value="KRM10729.1"/>
    <property type="molecule type" value="Genomic_DNA"/>
</dbReference>
<keyword evidence="1" id="KW-1133">Transmembrane helix</keyword>
<evidence type="ECO:0000256" key="1">
    <source>
        <dbReference type="SAM" id="Phobius"/>
    </source>
</evidence>
<proteinExistence type="predicted"/>
<organism evidence="2 3">
    <name type="scientific">Paucilactobacillus suebicus DSM 5007 = KCTC 3549</name>
    <dbReference type="NCBI Taxonomy" id="1423807"/>
    <lineage>
        <taxon>Bacteria</taxon>
        <taxon>Bacillati</taxon>
        <taxon>Bacillota</taxon>
        <taxon>Bacilli</taxon>
        <taxon>Lactobacillales</taxon>
        <taxon>Lactobacillaceae</taxon>
        <taxon>Paucilactobacillus</taxon>
    </lineage>
</organism>
<comment type="caution">
    <text evidence="2">The sequence shown here is derived from an EMBL/GenBank/DDBJ whole genome shotgun (WGS) entry which is preliminary data.</text>
</comment>
<dbReference type="PATRIC" id="fig|1423807.3.peg.1141"/>
<feature type="transmembrane region" description="Helical" evidence="1">
    <location>
        <begin position="73"/>
        <end position="89"/>
    </location>
</feature>
<name>A0A0R1W510_9LACO</name>
<gene>
    <name evidence="2" type="ORF">FD16_GL001121</name>
</gene>